<dbReference type="Pfam" id="PF02896">
    <property type="entry name" value="PEP-utilizers_C"/>
    <property type="match status" value="1"/>
</dbReference>
<feature type="non-terminal residue" evidence="2">
    <location>
        <position position="249"/>
    </location>
</feature>
<sequence length="249" mass="28393">IFRKGDYITLDGTEGEVITGKPPIIAPKPSRDLEELLVWTDLAKRLKVMANVDNPQDAQLARELGAEGVGLCRTEHMFFQPDRIDHFRRVIIAEESRAKEKALEELLRIQRADFGQIFAQMEGLPVTIRLLDPPLHEFLPPPYAADELKALFQHLSTPFEKLRDRVEELHESNPMLGHRGCRLGITSPEIYQIQVRAIMEAACELSKKGVRVFPEIMLPLIAHVEELKFLKELVVNTCEKVKREKEAEG</sequence>
<evidence type="ECO:0000313" key="2">
    <source>
        <dbReference type="EMBL" id="GAI39394.1"/>
    </source>
</evidence>
<dbReference type="InterPro" id="IPR010121">
    <property type="entry name" value="Pyruvate_phosphate_dikinase"/>
</dbReference>
<proteinExistence type="predicted"/>
<dbReference type="Gene3D" id="3.20.20.60">
    <property type="entry name" value="Phosphoenolpyruvate-binding domains"/>
    <property type="match status" value="1"/>
</dbReference>
<accession>X1Q802</accession>
<reference evidence="2" key="1">
    <citation type="journal article" date="2014" name="Front. Microbiol.">
        <title>High frequency of phylogenetically diverse reductive dehalogenase-homologous genes in deep subseafloor sedimentary metagenomes.</title>
        <authorList>
            <person name="Kawai M."/>
            <person name="Futagami T."/>
            <person name="Toyoda A."/>
            <person name="Takaki Y."/>
            <person name="Nishi S."/>
            <person name="Hori S."/>
            <person name="Arai W."/>
            <person name="Tsubouchi T."/>
            <person name="Morono Y."/>
            <person name="Uchiyama I."/>
            <person name="Ito T."/>
            <person name="Fujiyama A."/>
            <person name="Inagaki F."/>
            <person name="Takami H."/>
        </authorList>
    </citation>
    <scope>NUCLEOTIDE SEQUENCE</scope>
    <source>
        <strain evidence="2">Expedition CK06-06</strain>
    </source>
</reference>
<dbReference type="SUPFAM" id="SSF51621">
    <property type="entry name" value="Phosphoenolpyruvate/pyruvate domain"/>
    <property type="match status" value="1"/>
</dbReference>
<dbReference type="InterPro" id="IPR040442">
    <property type="entry name" value="Pyrv_kinase-like_dom_sf"/>
</dbReference>
<feature type="non-terminal residue" evidence="2">
    <location>
        <position position="1"/>
    </location>
</feature>
<organism evidence="2">
    <name type="scientific">marine sediment metagenome</name>
    <dbReference type="NCBI Taxonomy" id="412755"/>
    <lineage>
        <taxon>unclassified sequences</taxon>
        <taxon>metagenomes</taxon>
        <taxon>ecological metagenomes</taxon>
    </lineage>
</organism>
<dbReference type="AlphaFoldDB" id="X1Q802"/>
<evidence type="ECO:0000259" key="1">
    <source>
        <dbReference type="Pfam" id="PF02896"/>
    </source>
</evidence>
<comment type="caution">
    <text evidence="2">The sequence shown here is derived from an EMBL/GenBank/DDBJ whole genome shotgun (WGS) entry which is preliminary data.</text>
</comment>
<dbReference type="PANTHER" id="PTHR22931:SF9">
    <property type="entry name" value="PYRUVATE, PHOSPHATE DIKINASE 1, CHLOROPLASTIC"/>
    <property type="match status" value="1"/>
</dbReference>
<dbReference type="PANTHER" id="PTHR22931">
    <property type="entry name" value="PHOSPHOENOLPYRUVATE DIKINASE-RELATED"/>
    <property type="match status" value="1"/>
</dbReference>
<gene>
    <name evidence="2" type="ORF">S06H3_51819</name>
</gene>
<dbReference type="InterPro" id="IPR015813">
    <property type="entry name" value="Pyrv/PenolPyrv_kinase-like_dom"/>
</dbReference>
<dbReference type="GO" id="GO:0050242">
    <property type="term" value="F:pyruvate, phosphate dikinase activity"/>
    <property type="evidence" value="ECO:0007669"/>
    <property type="project" value="InterPro"/>
</dbReference>
<protein>
    <recommendedName>
        <fullName evidence="1">PEP-utilising enzyme C-terminal domain-containing protein</fullName>
    </recommendedName>
</protein>
<dbReference type="InterPro" id="IPR000121">
    <property type="entry name" value="PEP_util_C"/>
</dbReference>
<feature type="domain" description="PEP-utilising enzyme C-terminal" evidence="1">
    <location>
        <begin position="31"/>
        <end position="245"/>
    </location>
</feature>
<dbReference type="EMBL" id="BARV01032912">
    <property type="protein sequence ID" value="GAI39394.1"/>
    <property type="molecule type" value="Genomic_DNA"/>
</dbReference>
<name>X1Q802_9ZZZZ</name>